<evidence type="ECO:0000313" key="2">
    <source>
        <dbReference type="Proteomes" id="UP001433268"/>
    </source>
</evidence>
<gene>
    <name evidence="1" type="ORF">PG997_007512</name>
</gene>
<organism evidence="1 2">
    <name type="scientific">Apiospora hydei</name>
    <dbReference type="NCBI Taxonomy" id="1337664"/>
    <lineage>
        <taxon>Eukaryota</taxon>
        <taxon>Fungi</taxon>
        <taxon>Dikarya</taxon>
        <taxon>Ascomycota</taxon>
        <taxon>Pezizomycotina</taxon>
        <taxon>Sordariomycetes</taxon>
        <taxon>Xylariomycetidae</taxon>
        <taxon>Amphisphaeriales</taxon>
        <taxon>Apiosporaceae</taxon>
        <taxon>Apiospora</taxon>
    </lineage>
</organism>
<accession>A0ABR1W883</accession>
<protein>
    <recommendedName>
        <fullName evidence="3">FHA domain-containing protein</fullName>
    </recommendedName>
</protein>
<name>A0ABR1W883_9PEZI</name>
<evidence type="ECO:0000313" key="1">
    <source>
        <dbReference type="EMBL" id="KAK8079694.1"/>
    </source>
</evidence>
<dbReference type="EMBL" id="JAQQWN010000006">
    <property type="protein sequence ID" value="KAK8079694.1"/>
    <property type="molecule type" value="Genomic_DNA"/>
</dbReference>
<keyword evidence="2" id="KW-1185">Reference proteome</keyword>
<proteinExistence type="predicted"/>
<reference evidence="1 2" key="1">
    <citation type="submission" date="2023-01" db="EMBL/GenBank/DDBJ databases">
        <title>Analysis of 21 Apiospora genomes using comparative genomics revels a genus with tremendous synthesis potential of carbohydrate active enzymes and secondary metabolites.</title>
        <authorList>
            <person name="Sorensen T."/>
        </authorList>
    </citation>
    <scope>NUCLEOTIDE SEQUENCE [LARGE SCALE GENOMIC DNA]</scope>
    <source>
        <strain evidence="1 2">CBS 114990</strain>
    </source>
</reference>
<evidence type="ECO:0008006" key="3">
    <source>
        <dbReference type="Google" id="ProtNLM"/>
    </source>
</evidence>
<dbReference type="GeneID" id="92044887"/>
<comment type="caution">
    <text evidence="1">The sequence shown here is derived from an EMBL/GenBank/DDBJ whole genome shotgun (WGS) entry which is preliminary data.</text>
</comment>
<sequence length="117" mass="12946">MPTPNRSVTLGEMKLPDPSRIQEVGLVRDLEQRAYLREDVRGAGVVLAQPKIFRILAGQNVSRRHGVCVVESGQMRPGGGLGRVKILRARGSVRRVGSAEMPLLRRSLVVQSEVEFF</sequence>
<dbReference type="Proteomes" id="UP001433268">
    <property type="component" value="Unassembled WGS sequence"/>
</dbReference>
<dbReference type="RefSeq" id="XP_066667169.1">
    <property type="nucleotide sequence ID" value="XM_066811827.1"/>
</dbReference>